<sequence>MPTQYDHGHWGLASGCQFPATKCPHRRDSTGRIKSCFIKTHMMGCGVAFRAEEAEVDLSAVGLRIMNRCLCGRVYRRGALTSPHPSAALYRKATSNLWHFPTDLDAARSGLVHLCTESFVWQVTGASAGPNGVGHLVGNLVERVWAGWAIASVASSYSYVIYRLGRAQMGARAGCLARVLNQYLYKRTVIRSAIRSTPSSSGMPWRVEEHAVDDVASRRLCSFDLDASPPSALTASSTQPATSRLSMIPIVPDHFFLASSRLETFIMSSLHSESGIPSLLAPAHPSRPPPLPIALTRRRRSSAHQFENRLHVILPRTTAFPHHHLHVDIPALLRSQATKPPACAYTLPAVVLSARVIHTREFGLYGARCGGWRVRLRVERGSADLGAFCPDIRIFPRFLRHRKECCSYGNGNMKWMLKLLSKGTGEVSDPREERSRDKIARRRFGPEFRDDCRRNGDTTKVEGDRLPSNVPDPRLTGIPDKDDRSKNDRNSRTKDSGEGRKVGGGRWSPTGDTTKTQGDRVPYATSKGSNPDETIKEERRARSSQGRIDQEH</sequence>
<feature type="compositionally biased region" description="Basic and acidic residues" evidence="1">
    <location>
        <begin position="447"/>
        <end position="465"/>
    </location>
</feature>
<gene>
    <name evidence="2" type="ORF">FB45DRAFT_1002036</name>
</gene>
<reference evidence="2" key="1">
    <citation type="submission" date="2023-03" db="EMBL/GenBank/DDBJ databases">
        <title>Massive genome expansion in bonnet fungi (Mycena s.s.) driven by repeated elements and novel gene families across ecological guilds.</title>
        <authorList>
            <consortium name="Lawrence Berkeley National Laboratory"/>
            <person name="Harder C.B."/>
            <person name="Miyauchi S."/>
            <person name="Viragh M."/>
            <person name="Kuo A."/>
            <person name="Thoen E."/>
            <person name="Andreopoulos B."/>
            <person name="Lu D."/>
            <person name="Skrede I."/>
            <person name="Drula E."/>
            <person name="Henrissat B."/>
            <person name="Morin E."/>
            <person name="Kohler A."/>
            <person name="Barry K."/>
            <person name="LaButti K."/>
            <person name="Morin E."/>
            <person name="Salamov A."/>
            <person name="Lipzen A."/>
            <person name="Mereny Z."/>
            <person name="Hegedus B."/>
            <person name="Baldrian P."/>
            <person name="Stursova M."/>
            <person name="Weitz H."/>
            <person name="Taylor A."/>
            <person name="Grigoriev I.V."/>
            <person name="Nagy L.G."/>
            <person name="Martin F."/>
            <person name="Kauserud H."/>
        </authorList>
    </citation>
    <scope>NUCLEOTIDE SEQUENCE</scope>
    <source>
        <strain evidence="2">9284</strain>
    </source>
</reference>
<dbReference type="Proteomes" id="UP001221142">
    <property type="component" value="Unassembled WGS sequence"/>
</dbReference>
<feature type="compositionally biased region" description="Basic and acidic residues" evidence="1">
    <location>
        <begin position="479"/>
        <end position="501"/>
    </location>
</feature>
<proteinExistence type="predicted"/>
<feature type="region of interest" description="Disordered" evidence="1">
    <location>
        <begin position="447"/>
        <end position="552"/>
    </location>
</feature>
<organism evidence="2 3">
    <name type="scientific">Roridomyces roridus</name>
    <dbReference type="NCBI Taxonomy" id="1738132"/>
    <lineage>
        <taxon>Eukaryota</taxon>
        <taxon>Fungi</taxon>
        <taxon>Dikarya</taxon>
        <taxon>Basidiomycota</taxon>
        <taxon>Agaricomycotina</taxon>
        <taxon>Agaricomycetes</taxon>
        <taxon>Agaricomycetidae</taxon>
        <taxon>Agaricales</taxon>
        <taxon>Marasmiineae</taxon>
        <taxon>Mycenaceae</taxon>
        <taxon>Roridomyces</taxon>
    </lineage>
</organism>
<dbReference type="EMBL" id="JARKIF010000007">
    <property type="protein sequence ID" value="KAJ7634372.1"/>
    <property type="molecule type" value="Genomic_DNA"/>
</dbReference>
<dbReference type="AlphaFoldDB" id="A0AAD7FRU8"/>
<evidence type="ECO:0000313" key="3">
    <source>
        <dbReference type="Proteomes" id="UP001221142"/>
    </source>
</evidence>
<comment type="caution">
    <text evidence="2">The sequence shown here is derived from an EMBL/GenBank/DDBJ whole genome shotgun (WGS) entry which is preliminary data.</text>
</comment>
<evidence type="ECO:0000256" key="1">
    <source>
        <dbReference type="SAM" id="MobiDB-lite"/>
    </source>
</evidence>
<accession>A0AAD7FRU8</accession>
<protein>
    <submittedName>
        <fullName evidence="2">Uncharacterized protein</fullName>
    </submittedName>
</protein>
<keyword evidence="3" id="KW-1185">Reference proteome</keyword>
<name>A0AAD7FRU8_9AGAR</name>
<feature type="compositionally biased region" description="Polar residues" evidence="1">
    <location>
        <begin position="543"/>
        <end position="552"/>
    </location>
</feature>
<evidence type="ECO:0000313" key="2">
    <source>
        <dbReference type="EMBL" id="KAJ7634372.1"/>
    </source>
</evidence>